<accession>A0A0F9L6K7</accession>
<sequence>MSRPLSPGALFKAAVKQEVPLQVIGAINAYSARLAERVGFKALYIS</sequence>
<feature type="non-terminal residue" evidence="1">
    <location>
        <position position="46"/>
    </location>
</feature>
<dbReference type="AlphaFoldDB" id="A0A0F9L6K7"/>
<dbReference type="GO" id="GO:0003824">
    <property type="term" value="F:catalytic activity"/>
    <property type="evidence" value="ECO:0007669"/>
    <property type="project" value="InterPro"/>
</dbReference>
<evidence type="ECO:0000313" key="1">
    <source>
        <dbReference type="EMBL" id="KKM82961.1"/>
    </source>
</evidence>
<dbReference type="Gene3D" id="3.20.20.60">
    <property type="entry name" value="Phosphoenolpyruvate-binding domains"/>
    <property type="match status" value="1"/>
</dbReference>
<evidence type="ECO:0008006" key="2">
    <source>
        <dbReference type="Google" id="ProtNLM"/>
    </source>
</evidence>
<comment type="caution">
    <text evidence="1">The sequence shown here is derived from an EMBL/GenBank/DDBJ whole genome shotgun (WGS) entry which is preliminary data.</text>
</comment>
<dbReference type="EMBL" id="LAZR01007785">
    <property type="protein sequence ID" value="KKM82961.1"/>
    <property type="molecule type" value="Genomic_DNA"/>
</dbReference>
<organism evidence="1">
    <name type="scientific">marine sediment metagenome</name>
    <dbReference type="NCBI Taxonomy" id="412755"/>
    <lineage>
        <taxon>unclassified sequences</taxon>
        <taxon>metagenomes</taxon>
        <taxon>ecological metagenomes</taxon>
    </lineage>
</organism>
<gene>
    <name evidence="1" type="ORF">LCGC14_1314160</name>
</gene>
<name>A0A0F9L6K7_9ZZZZ</name>
<reference evidence="1" key="1">
    <citation type="journal article" date="2015" name="Nature">
        <title>Complex archaea that bridge the gap between prokaryotes and eukaryotes.</title>
        <authorList>
            <person name="Spang A."/>
            <person name="Saw J.H."/>
            <person name="Jorgensen S.L."/>
            <person name="Zaremba-Niedzwiedzka K."/>
            <person name="Martijn J."/>
            <person name="Lind A.E."/>
            <person name="van Eijk R."/>
            <person name="Schleper C."/>
            <person name="Guy L."/>
            <person name="Ettema T.J."/>
        </authorList>
    </citation>
    <scope>NUCLEOTIDE SEQUENCE</scope>
</reference>
<dbReference type="InterPro" id="IPR015813">
    <property type="entry name" value="Pyrv/PenolPyrv_kinase-like_dom"/>
</dbReference>
<dbReference type="SUPFAM" id="SSF51621">
    <property type="entry name" value="Phosphoenolpyruvate/pyruvate domain"/>
    <property type="match status" value="1"/>
</dbReference>
<protein>
    <recommendedName>
        <fullName evidence="2">Methylisocitrate lyase</fullName>
    </recommendedName>
</protein>
<proteinExistence type="predicted"/>
<dbReference type="InterPro" id="IPR040442">
    <property type="entry name" value="Pyrv_kinase-like_dom_sf"/>
</dbReference>